<sequence length="67" mass="7719">SDDPILYCHFKPVMTDRPKIMYLLFAIARLRRDWFDHHSQHPALNGISLGSMNAITVQRFQHPGSVA</sequence>
<evidence type="ECO:0000313" key="2">
    <source>
        <dbReference type="Proteomes" id="UP000789702"/>
    </source>
</evidence>
<feature type="non-terminal residue" evidence="1">
    <location>
        <position position="67"/>
    </location>
</feature>
<protein>
    <submittedName>
        <fullName evidence="1">14096_t:CDS:1</fullName>
    </submittedName>
</protein>
<accession>A0ACA9R0K0</accession>
<organism evidence="1 2">
    <name type="scientific">Dentiscutata heterogama</name>
    <dbReference type="NCBI Taxonomy" id="1316150"/>
    <lineage>
        <taxon>Eukaryota</taxon>
        <taxon>Fungi</taxon>
        <taxon>Fungi incertae sedis</taxon>
        <taxon>Mucoromycota</taxon>
        <taxon>Glomeromycotina</taxon>
        <taxon>Glomeromycetes</taxon>
        <taxon>Diversisporales</taxon>
        <taxon>Gigasporaceae</taxon>
        <taxon>Dentiscutata</taxon>
    </lineage>
</organism>
<name>A0ACA9R0K0_9GLOM</name>
<dbReference type="Proteomes" id="UP000789702">
    <property type="component" value="Unassembled WGS sequence"/>
</dbReference>
<feature type="non-terminal residue" evidence="1">
    <location>
        <position position="1"/>
    </location>
</feature>
<reference evidence="1" key="1">
    <citation type="submission" date="2021-06" db="EMBL/GenBank/DDBJ databases">
        <authorList>
            <person name="Kallberg Y."/>
            <person name="Tangrot J."/>
            <person name="Rosling A."/>
        </authorList>
    </citation>
    <scope>NUCLEOTIDE SEQUENCE</scope>
    <source>
        <strain evidence="1">IL203A</strain>
    </source>
</reference>
<dbReference type="EMBL" id="CAJVPU010057301">
    <property type="protein sequence ID" value="CAG8771824.1"/>
    <property type="molecule type" value="Genomic_DNA"/>
</dbReference>
<keyword evidence="2" id="KW-1185">Reference proteome</keyword>
<evidence type="ECO:0000313" key="1">
    <source>
        <dbReference type="EMBL" id="CAG8771824.1"/>
    </source>
</evidence>
<comment type="caution">
    <text evidence="1">The sequence shown here is derived from an EMBL/GenBank/DDBJ whole genome shotgun (WGS) entry which is preliminary data.</text>
</comment>
<proteinExistence type="predicted"/>
<gene>
    <name evidence="1" type="ORF">DHETER_LOCUS15879</name>
</gene>